<gene>
    <name evidence="17" type="ORF">B4U79_05659</name>
    <name evidence="18" type="ORF">B4U79_10381</name>
    <name evidence="16" type="ORF">B4U79_11511</name>
    <name evidence="15" type="ORF">B4U79_12919</name>
</gene>
<reference evidence="17 19" key="1">
    <citation type="journal article" date="2018" name="Gigascience">
        <title>Genomes of trombidid mites reveal novel predicted allergens and laterally-transferred genes associated with secondary metabolism.</title>
        <authorList>
            <person name="Dong X."/>
            <person name="Chaisiri K."/>
            <person name="Xia D."/>
            <person name="Armstrong S.D."/>
            <person name="Fang Y."/>
            <person name="Donnelly M.J."/>
            <person name="Kadowaki T."/>
            <person name="McGarry J.W."/>
            <person name="Darby A.C."/>
            <person name="Makepeace B.L."/>
        </authorList>
    </citation>
    <scope>NUCLEOTIDE SEQUENCE [LARGE SCALE GENOMIC DNA]</scope>
    <source>
        <strain evidence="17">UoL-WK</strain>
    </source>
</reference>
<evidence type="ECO:0000313" key="16">
    <source>
        <dbReference type="EMBL" id="RWS00306.1"/>
    </source>
</evidence>
<keyword evidence="7" id="KW-0256">Endoplasmic reticulum</keyword>
<evidence type="ECO:0000313" key="19">
    <source>
        <dbReference type="Proteomes" id="UP000285301"/>
    </source>
</evidence>
<dbReference type="EMBL" id="NCKU01007944">
    <property type="protein sequence ID" value="RWS02254.1"/>
    <property type="molecule type" value="Genomic_DNA"/>
</dbReference>
<evidence type="ECO:0000313" key="15">
    <source>
        <dbReference type="EMBL" id="RWS00223.1"/>
    </source>
</evidence>
<dbReference type="OrthoDB" id="7779621at2759"/>
<proteinExistence type="inferred from homology"/>
<evidence type="ECO:0000256" key="11">
    <source>
        <dbReference type="ARBA" id="ARBA00023033"/>
    </source>
</evidence>
<evidence type="ECO:0000256" key="3">
    <source>
        <dbReference type="ARBA" id="ARBA00004406"/>
    </source>
</evidence>
<dbReference type="AlphaFoldDB" id="A0A3S3NUQ3"/>
<evidence type="ECO:0000256" key="13">
    <source>
        <dbReference type="PIRSR" id="PIRSR602401-1"/>
    </source>
</evidence>
<comment type="subcellular location">
    <subcellularLocation>
        <location evidence="3">Endoplasmic reticulum membrane</location>
        <topology evidence="3">Peripheral membrane protein</topology>
    </subcellularLocation>
    <subcellularLocation>
        <location evidence="2">Microsome membrane</location>
        <topology evidence="2">Peripheral membrane protein</topology>
    </subcellularLocation>
</comment>
<dbReference type="Proteomes" id="UP000285301">
    <property type="component" value="Unassembled WGS sequence"/>
</dbReference>
<dbReference type="PROSITE" id="PS00086">
    <property type="entry name" value="CYTOCHROME_P450"/>
    <property type="match status" value="1"/>
</dbReference>
<evidence type="ECO:0000256" key="4">
    <source>
        <dbReference type="ARBA" id="ARBA00010617"/>
    </source>
</evidence>
<dbReference type="Gene3D" id="1.10.630.10">
    <property type="entry name" value="Cytochrome P450"/>
    <property type="match status" value="1"/>
</dbReference>
<dbReference type="SUPFAM" id="SSF48264">
    <property type="entry name" value="Cytochrome P450"/>
    <property type="match status" value="1"/>
</dbReference>
<dbReference type="EMBL" id="NCKU01011825">
    <property type="protein sequence ID" value="RWS00306.1"/>
    <property type="molecule type" value="Genomic_DNA"/>
</dbReference>
<dbReference type="EMBL" id="NCKU01012020">
    <property type="protein sequence ID" value="RWS00223.1"/>
    <property type="molecule type" value="Genomic_DNA"/>
</dbReference>
<evidence type="ECO:0000256" key="1">
    <source>
        <dbReference type="ARBA" id="ARBA00001971"/>
    </source>
</evidence>
<dbReference type="PANTHER" id="PTHR24292:SF54">
    <property type="entry name" value="CYP9F3-RELATED"/>
    <property type="match status" value="1"/>
</dbReference>
<dbReference type="GO" id="GO:0005789">
    <property type="term" value="C:endoplasmic reticulum membrane"/>
    <property type="evidence" value="ECO:0007669"/>
    <property type="project" value="UniProtKB-SubCell"/>
</dbReference>
<dbReference type="STRING" id="1965070.A0A3S3NUQ3"/>
<evidence type="ECO:0000256" key="8">
    <source>
        <dbReference type="ARBA" id="ARBA00022848"/>
    </source>
</evidence>
<evidence type="ECO:0000313" key="18">
    <source>
        <dbReference type="EMBL" id="RWS06442.1"/>
    </source>
</evidence>
<keyword evidence="12" id="KW-0472">Membrane</keyword>
<keyword evidence="19" id="KW-1185">Reference proteome</keyword>
<name>A0A3S3NUQ3_9ACAR</name>
<evidence type="ECO:0000256" key="10">
    <source>
        <dbReference type="ARBA" id="ARBA00023004"/>
    </source>
</evidence>
<dbReference type="InterPro" id="IPR001128">
    <property type="entry name" value="Cyt_P450"/>
</dbReference>
<dbReference type="GO" id="GO:0005506">
    <property type="term" value="F:iron ion binding"/>
    <property type="evidence" value="ECO:0007669"/>
    <property type="project" value="InterPro"/>
</dbReference>
<keyword evidence="9 14" id="KW-0560">Oxidoreductase</keyword>
<evidence type="ECO:0000256" key="9">
    <source>
        <dbReference type="ARBA" id="ARBA00023002"/>
    </source>
</evidence>
<evidence type="ECO:0000256" key="6">
    <source>
        <dbReference type="ARBA" id="ARBA00022723"/>
    </source>
</evidence>
<dbReference type="PANTHER" id="PTHR24292">
    <property type="entry name" value="CYTOCHROME P450"/>
    <property type="match status" value="1"/>
</dbReference>
<dbReference type="InterPro" id="IPR036396">
    <property type="entry name" value="Cyt_P450_sf"/>
</dbReference>
<reference evidence="17" key="2">
    <citation type="submission" date="2018-11" db="EMBL/GenBank/DDBJ databases">
        <title>Trombidioid mite genomics.</title>
        <authorList>
            <person name="Dong X."/>
        </authorList>
    </citation>
    <scope>NUCLEOTIDE SEQUENCE</scope>
    <source>
        <strain evidence="17">UoL-WK</strain>
    </source>
</reference>
<dbReference type="PRINTS" id="PR00463">
    <property type="entry name" value="EP450I"/>
</dbReference>
<evidence type="ECO:0000256" key="7">
    <source>
        <dbReference type="ARBA" id="ARBA00022824"/>
    </source>
</evidence>
<dbReference type="InterPro" id="IPR050476">
    <property type="entry name" value="Insect_CytP450_Detox"/>
</dbReference>
<comment type="caution">
    <text evidence="17">The sequence shown here is derived from an EMBL/GenBank/DDBJ whole genome shotgun (WGS) entry which is preliminary data.</text>
</comment>
<keyword evidence="10 13" id="KW-0408">Iron</keyword>
<feature type="binding site" description="axial binding residue" evidence="13">
    <location>
        <position position="157"/>
    </location>
    <ligand>
        <name>heme</name>
        <dbReference type="ChEBI" id="CHEBI:30413"/>
    </ligand>
    <ligandPart>
        <name>Fe</name>
        <dbReference type="ChEBI" id="CHEBI:18248"/>
    </ligandPart>
</feature>
<evidence type="ECO:0000256" key="5">
    <source>
        <dbReference type="ARBA" id="ARBA00022617"/>
    </source>
</evidence>
<keyword evidence="11 14" id="KW-0503">Monooxygenase</keyword>
<dbReference type="Pfam" id="PF00067">
    <property type="entry name" value="p450"/>
    <property type="match status" value="1"/>
</dbReference>
<organism evidence="17 19">
    <name type="scientific">Dinothrombium tinctorium</name>
    <dbReference type="NCBI Taxonomy" id="1965070"/>
    <lineage>
        <taxon>Eukaryota</taxon>
        <taxon>Metazoa</taxon>
        <taxon>Ecdysozoa</taxon>
        <taxon>Arthropoda</taxon>
        <taxon>Chelicerata</taxon>
        <taxon>Arachnida</taxon>
        <taxon>Acari</taxon>
        <taxon>Acariformes</taxon>
        <taxon>Trombidiformes</taxon>
        <taxon>Prostigmata</taxon>
        <taxon>Anystina</taxon>
        <taxon>Parasitengona</taxon>
        <taxon>Trombidioidea</taxon>
        <taxon>Trombidiidae</taxon>
        <taxon>Dinothrombium</taxon>
    </lineage>
</organism>
<dbReference type="GO" id="GO:0004497">
    <property type="term" value="F:monooxygenase activity"/>
    <property type="evidence" value="ECO:0007669"/>
    <property type="project" value="UniProtKB-KW"/>
</dbReference>
<dbReference type="EMBL" id="NCKU01004104">
    <property type="protein sequence ID" value="RWS06442.1"/>
    <property type="molecule type" value="Genomic_DNA"/>
</dbReference>
<protein>
    <submittedName>
        <fullName evidence="17">Cytochrome P450 3A19-like protein</fullName>
    </submittedName>
</protein>
<comment type="similarity">
    <text evidence="4 14">Belongs to the cytochrome P450 family.</text>
</comment>
<dbReference type="PRINTS" id="PR00385">
    <property type="entry name" value="P450"/>
</dbReference>
<comment type="cofactor">
    <cofactor evidence="1 13">
        <name>heme</name>
        <dbReference type="ChEBI" id="CHEBI:30413"/>
    </cofactor>
</comment>
<evidence type="ECO:0000256" key="14">
    <source>
        <dbReference type="RuleBase" id="RU000461"/>
    </source>
</evidence>
<dbReference type="InterPro" id="IPR002401">
    <property type="entry name" value="Cyt_P450_E_grp-I"/>
</dbReference>
<feature type="non-terminal residue" evidence="17">
    <location>
        <position position="1"/>
    </location>
</feature>
<sequence length="212" mass="24511">SFASGNLTVILFAGFETTADGLTFTLYLLAKNQDIQERLRREINEKGTDSEYLEMVRLKNVLNKHFMKLISKVWMESLRLYSPVIKMIAREACEDVEIGDLKIEKGTLVQAAVWQIHYSEHIYEEPYAFKPERFSSKNRKNIHPAAFLPFGVGPRICLGMQLANFEAKLLLTKILTKFKIEMAEQTPKELELECHNVIMQLKEPLFLKFVPL</sequence>
<accession>A0A3S3NUQ3</accession>
<keyword evidence="5 13" id="KW-0349">Heme</keyword>
<keyword evidence="6 13" id="KW-0479">Metal-binding</keyword>
<evidence type="ECO:0000256" key="12">
    <source>
        <dbReference type="ARBA" id="ARBA00023136"/>
    </source>
</evidence>
<dbReference type="GO" id="GO:0020037">
    <property type="term" value="F:heme binding"/>
    <property type="evidence" value="ECO:0007669"/>
    <property type="project" value="InterPro"/>
</dbReference>
<dbReference type="InterPro" id="IPR017972">
    <property type="entry name" value="Cyt_P450_CS"/>
</dbReference>
<evidence type="ECO:0000313" key="17">
    <source>
        <dbReference type="EMBL" id="RWS02254.1"/>
    </source>
</evidence>
<keyword evidence="8" id="KW-0492">Microsome</keyword>
<evidence type="ECO:0000256" key="2">
    <source>
        <dbReference type="ARBA" id="ARBA00004174"/>
    </source>
</evidence>
<dbReference type="GO" id="GO:0016705">
    <property type="term" value="F:oxidoreductase activity, acting on paired donors, with incorporation or reduction of molecular oxygen"/>
    <property type="evidence" value="ECO:0007669"/>
    <property type="project" value="InterPro"/>
</dbReference>